<comment type="subcellular location">
    <subcellularLocation>
        <location evidence="1">Cell membrane</location>
        <topology evidence="1">Multi-pass membrane protein</topology>
    </subcellularLocation>
</comment>
<keyword evidence="6 12" id="KW-0812">Transmembrane</keyword>
<dbReference type="GO" id="GO:0015087">
    <property type="term" value="F:cobalt ion transmembrane transporter activity"/>
    <property type="evidence" value="ECO:0007669"/>
    <property type="project" value="TreeGrafter"/>
</dbReference>
<feature type="transmembrane region" description="Helical" evidence="12">
    <location>
        <begin position="276"/>
        <end position="297"/>
    </location>
</feature>
<keyword evidence="8 12" id="KW-1133">Transmembrane helix</keyword>
<evidence type="ECO:0000256" key="8">
    <source>
        <dbReference type="ARBA" id="ARBA00022989"/>
    </source>
</evidence>
<dbReference type="GO" id="GO:0000287">
    <property type="term" value="F:magnesium ion binding"/>
    <property type="evidence" value="ECO:0007669"/>
    <property type="project" value="TreeGrafter"/>
</dbReference>
<accession>A0A1I6RXT5</accession>
<evidence type="ECO:0000256" key="7">
    <source>
        <dbReference type="ARBA" id="ARBA00022833"/>
    </source>
</evidence>
<dbReference type="EMBL" id="FOZW01000004">
    <property type="protein sequence ID" value="SFS69502.1"/>
    <property type="molecule type" value="Genomic_DNA"/>
</dbReference>
<evidence type="ECO:0000256" key="1">
    <source>
        <dbReference type="ARBA" id="ARBA00004651"/>
    </source>
</evidence>
<evidence type="ECO:0000256" key="5">
    <source>
        <dbReference type="ARBA" id="ARBA00022519"/>
    </source>
</evidence>
<evidence type="ECO:0000256" key="6">
    <source>
        <dbReference type="ARBA" id="ARBA00022692"/>
    </source>
</evidence>
<evidence type="ECO:0000313" key="14">
    <source>
        <dbReference type="Proteomes" id="UP000199392"/>
    </source>
</evidence>
<evidence type="ECO:0000256" key="10">
    <source>
        <dbReference type="ARBA" id="ARBA00023136"/>
    </source>
</evidence>
<dbReference type="SUPFAM" id="SSF144083">
    <property type="entry name" value="Magnesium transport protein CorA, transmembrane region"/>
    <property type="match status" value="1"/>
</dbReference>
<evidence type="ECO:0000256" key="3">
    <source>
        <dbReference type="ARBA" id="ARBA00022448"/>
    </source>
</evidence>
<protein>
    <submittedName>
        <fullName evidence="13">Zinc transporter</fullName>
    </submittedName>
</protein>
<dbReference type="PANTHER" id="PTHR46494:SF3">
    <property type="entry name" value="ZINC TRANSPORT PROTEIN ZNTB"/>
    <property type="match status" value="1"/>
</dbReference>
<keyword evidence="9" id="KW-0406">Ion transport</keyword>
<dbReference type="InterPro" id="IPR045861">
    <property type="entry name" value="CorA_cytoplasmic_dom"/>
</dbReference>
<dbReference type="Pfam" id="PF01544">
    <property type="entry name" value="CorA"/>
    <property type="match status" value="1"/>
</dbReference>
<keyword evidence="3" id="KW-0813">Transport</keyword>
<evidence type="ECO:0000256" key="9">
    <source>
        <dbReference type="ARBA" id="ARBA00023065"/>
    </source>
</evidence>
<evidence type="ECO:0000256" key="11">
    <source>
        <dbReference type="SAM" id="Coils"/>
    </source>
</evidence>
<keyword evidence="4" id="KW-1003">Cell membrane</keyword>
<dbReference type="STRING" id="311180.SAMN04488050_1042"/>
<organism evidence="13 14">
    <name type="scientific">Alloyangia pacifica</name>
    <dbReference type="NCBI Taxonomy" id="311180"/>
    <lineage>
        <taxon>Bacteria</taxon>
        <taxon>Pseudomonadati</taxon>
        <taxon>Pseudomonadota</taxon>
        <taxon>Alphaproteobacteria</taxon>
        <taxon>Rhodobacterales</taxon>
        <taxon>Roseobacteraceae</taxon>
        <taxon>Alloyangia</taxon>
    </lineage>
</organism>
<evidence type="ECO:0000256" key="12">
    <source>
        <dbReference type="SAM" id="Phobius"/>
    </source>
</evidence>
<evidence type="ECO:0000256" key="2">
    <source>
        <dbReference type="ARBA" id="ARBA00009765"/>
    </source>
</evidence>
<dbReference type="Gene3D" id="1.20.58.340">
    <property type="entry name" value="Magnesium transport protein CorA, transmembrane region"/>
    <property type="match status" value="2"/>
</dbReference>
<name>A0A1I6RXT5_9RHOB</name>
<dbReference type="Proteomes" id="UP000199392">
    <property type="component" value="Unassembled WGS sequence"/>
</dbReference>
<keyword evidence="5" id="KW-0997">Cell inner membrane</keyword>
<keyword evidence="14" id="KW-1185">Reference proteome</keyword>
<dbReference type="SUPFAM" id="SSF143865">
    <property type="entry name" value="CorA soluble domain-like"/>
    <property type="match status" value="1"/>
</dbReference>
<dbReference type="GO" id="GO:0050897">
    <property type="term" value="F:cobalt ion binding"/>
    <property type="evidence" value="ECO:0007669"/>
    <property type="project" value="TreeGrafter"/>
</dbReference>
<keyword evidence="11" id="KW-0175">Coiled coil</keyword>
<dbReference type="AlphaFoldDB" id="A0A1I6RXT5"/>
<gene>
    <name evidence="13" type="ORF">SAMN04488050_1042</name>
</gene>
<dbReference type="CDD" id="cd12833">
    <property type="entry name" value="ZntB-like_1"/>
    <property type="match status" value="1"/>
</dbReference>
<dbReference type="GO" id="GO:0015095">
    <property type="term" value="F:magnesium ion transmembrane transporter activity"/>
    <property type="evidence" value="ECO:0007669"/>
    <property type="project" value="TreeGrafter"/>
</dbReference>
<feature type="coiled-coil region" evidence="11">
    <location>
        <begin position="232"/>
        <end position="262"/>
    </location>
</feature>
<dbReference type="Gene3D" id="3.30.460.20">
    <property type="entry name" value="CorA soluble domain-like"/>
    <property type="match status" value="1"/>
</dbReference>
<proteinExistence type="inferred from homology"/>
<dbReference type="PANTHER" id="PTHR46494">
    <property type="entry name" value="CORA FAMILY METAL ION TRANSPORTER (EUROFUNG)"/>
    <property type="match status" value="1"/>
</dbReference>
<dbReference type="InterPro" id="IPR045863">
    <property type="entry name" value="CorA_TM1_TM2"/>
</dbReference>
<evidence type="ECO:0000313" key="13">
    <source>
        <dbReference type="EMBL" id="SFS69502.1"/>
    </source>
</evidence>
<dbReference type="GO" id="GO:0005886">
    <property type="term" value="C:plasma membrane"/>
    <property type="evidence" value="ECO:0007669"/>
    <property type="project" value="UniProtKB-SubCell"/>
</dbReference>
<comment type="similarity">
    <text evidence="2">Belongs to the CorA metal ion transporter (MIT) (TC 1.A.35) family.</text>
</comment>
<dbReference type="InterPro" id="IPR002523">
    <property type="entry name" value="MgTranspt_CorA/ZnTranspt_ZntB"/>
</dbReference>
<feature type="transmembrane region" description="Helical" evidence="12">
    <location>
        <begin position="309"/>
        <end position="329"/>
    </location>
</feature>
<keyword evidence="10 12" id="KW-0472">Membrane</keyword>
<keyword evidence="7" id="KW-0862">Zinc</keyword>
<evidence type="ECO:0000256" key="4">
    <source>
        <dbReference type="ARBA" id="ARBA00022475"/>
    </source>
</evidence>
<reference evidence="14" key="1">
    <citation type="submission" date="2016-10" db="EMBL/GenBank/DDBJ databases">
        <authorList>
            <person name="Varghese N."/>
            <person name="Submissions S."/>
        </authorList>
    </citation>
    <scope>NUCLEOTIDE SEQUENCE [LARGE SCALE GENOMIC DNA]</scope>
    <source>
        <strain evidence="14">DSM 26894</strain>
    </source>
</reference>
<sequence length="335" mass="37676">MYFLPMQNLVARPEDLIETGFVLSGPSAGTRMNATEAPEVLRSDTLGWVHLRAAHPDAPGWIVENLSYLDPTIIDALVAEETRPRITRIGEGLIVILRGINTAEGADPEDMVSIRLWIDEQRIVSLSRRKVRAVDDIAQALELGGGPDDCAAFLSLLVERLTYRIESFWGGIEDEADQLEEDVLEEGHDEMRQQLAELRRRAIILRRYLLPQRDALRALQGSHPDWLEQDDMRQLEEELDAVERVVEDADAMRERMALVRDELAGQLSDRLNRNMYMLSVLSALFLPLGFLTGLFGINVAGMPGAGEPLAFWVFCGGLTVVVGLQLLILRRLRWI</sequence>